<comment type="caution">
    <text evidence="2">The sequence shown here is derived from an EMBL/GenBank/DDBJ whole genome shotgun (WGS) entry which is preliminary data.</text>
</comment>
<protein>
    <submittedName>
        <fullName evidence="2">Uncharacterized protein</fullName>
    </submittedName>
</protein>
<name>A0A3D3R794_9PLAN</name>
<evidence type="ECO:0000256" key="1">
    <source>
        <dbReference type="SAM" id="MobiDB-lite"/>
    </source>
</evidence>
<feature type="compositionally biased region" description="Pro residues" evidence="1">
    <location>
        <begin position="159"/>
        <end position="168"/>
    </location>
</feature>
<reference evidence="2 3" key="1">
    <citation type="journal article" date="2018" name="Nat. Biotechnol.">
        <title>A standardized bacterial taxonomy based on genome phylogeny substantially revises the tree of life.</title>
        <authorList>
            <person name="Parks D.H."/>
            <person name="Chuvochina M."/>
            <person name="Waite D.W."/>
            <person name="Rinke C."/>
            <person name="Skarshewski A."/>
            <person name="Chaumeil P.A."/>
            <person name="Hugenholtz P."/>
        </authorList>
    </citation>
    <scope>NUCLEOTIDE SEQUENCE [LARGE SCALE GENOMIC DNA]</scope>
    <source>
        <strain evidence="2">UBA9375</strain>
    </source>
</reference>
<organism evidence="2 3">
    <name type="scientific">Gimesia maris</name>
    <dbReference type="NCBI Taxonomy" id="122"/>
    <lineage>
        <taxon>Bacteria</taxon>
        <taxon>Pseudomonadati</taxon>
        <taxon>Planctomycetota</taxon>
        <taxon>Planctomycetia</taxon>
        <taxon>Planctomycetales</taxon>
        <taxon>Planctomycetaceae</taxon>
        <taxon>Gimesia</taxon>
    </lineage>
</organism>
<accession>A0A3D3R794</accession>
<gene>
    <name evidence="2" type="ORF">DIT97_13110</name>
</gene>
<dbReference type="Proteomes" id="UP000263642">
    <property type="component" value="Unassembled WGS sequence"/>
</dbReference>
<evidence type="ECO:0000313" key="3">
    <source>
        <dbReference type="Proteomes" id="UP000263642"/>
    </source>
</evidence>
<proteinExistence type="predicted"/>
<dbReference type="EMBL" id="DQAY01000076">
    <property type="protein sequence ID" value="HCO23932.1"/>
    <property type="molecule type" value="Genomic_DNA"/>
</dbReference>
<dbReference type="AlphaFoldDB" id="A0A3D3R794"/>
<sequence length="168" mass="18667">MFRQSRICPSRIMLLLLTVALLSQQGCVHRKKYSLSSMWMDYNTLRAPAIFFEKREHLPYKAHQVALFHWQYGVTPGRNVKYVRPDLVGGNMASTAPYDAVMNVSGETESYPTDMQPIPLGAANSSMSVDTPQGTMLPQKVNATKAPIKKNARLSIETIPPPPAPPVP</sequence>
<evidence type="ECO:0000313" key="2">
    <source>
        <dbReference type="EMBL" id="HCO23932.1"/>
    </source>
</evidence>
<feature type="region of interest" description="Disordered" evidence="1">
    <location>
        <begin position="138"/>
        <end position="168"/>
    </location>
</feature>